<dbReference type="InterPro" id="IPR036390">
    <property type="entry name" value="WH_DNA-bd_sf"/>
</dbReference>
<dbReference type="Gene3D" id="1.10.10.10">
    <property type="entry name" value="Winged helix-like DNA-binding domain superfamily/Winged helix DNA-binding domain"/>
    <property type="match status" value="1"/>
</dbReference>
<dbReference type="Proteomes" id="UP000886858">
    <property type="component" value="Unassembled WGS sequence"/>
</dbReference>
<protein>
    <submittedName>
        <fullName evidence="6">LysR family transcriptional regulator</fullName>
    </submittedName>
</protein>
<feature type="domain" description="HTH lysR-type" evidence="5">
    <location>
        <begin position="1"/>
        <end position="58"/>
    </location>
</feature>
<dbReference type="EMBL" id="DWYY01000190">
    <property type="protein sequence ID" value="HJA94632.1"/>
    <property type="molecule type" value="Genomic_DNA"/>
</dbReference>
<comment type="similarity">
    <text evidence="1">Belongs to the LysR transcriptional regulatory family.</text>
</comment>
<proteinExistence type="inferred from homology"/>
<keyword evidence="4" id="KW-0804">Transcription</keyword>
<organism evidence="6 7">
    <name type="scientific">Candidatus Eisenbergiella merdipullorum</name>
    <dbReference type="NCBI Taxonomy" id="2838553"/>
    <lineage>
        <taxon>Bacteria</taxon>
        <taxon>Bacillati</taxon>
        <taxon>Bacillota</taxon>
        <taxon>Clostridia</taxon>
        <taxon>Lachnospirales</taxon>
        <taxon>Lachnospiraceae</taxon>
        <taxon>Eisenbergiella</taxon>
    </lineage>
</organism>
<dbReference type="GO" id="GO:0003677">
    <property type="term" value="F:DNA binding"/>
    <property type="evidence" value="ECO:0007669"/>
    <property type="project" value="UniProtKB-KW"/>
</dbReference>
<dbReference type="Pfam" id="PF03466">
    <property type="entry name" value="LysR_substrate"/>
    <property type="match status" value="1"/>
</dbReference>
<dbReference type="SUPFAM" id="SSF46785">
    <property type="entry name" value="Winged helix' DNA-binding domain"/>
    <property type="match status" value="1"/>
</dbReference>
<evidence type="ECO:0000256" key="3">
    <source>
        <dbReference type="ARBA" id="ARBA00023125"/>
    </source>
</evidence>
<dbReference type="InterPro" id="IPR005119">
    <property type="entry name" value="LysR_subst-bd"/>
</dbReference>
<sequence length="295" mass="33429">MTIFQMECYVAVAENLSFVRAAEQLHVTQPAVTQQIHSLEKELKVRLLNRSTRSVKLTEEGKIFLQDARQIVEVSNRAKKRFENPDGRKIRTLTLGSYSFAGLFQLSGILKKLSEIYPNLHPRLQMIPARHLYRQLEEGDMDAVIGFQEVETIKIPAVYQELKKIRIVCICEMGHRFADKAFVSEQDLKEERLVLFTPTLLPASMGQLQGKLVGGRPLPELYFCESVEAASILVQAGFGVCVMPELFIPLNAPLLRIPVEGMDSISFGIYYRSLRENEVLKTFVRLLRTAGGQTD</sequence>
<dbReference type="PROSITE" id="PS50931">
    <property type="entry name" value="HTH_LYSR"/>
    <property type="match status" value="1"/>
</dbReference>
<name>A0A9D2L0G6_9FIRM</name>
<gene>
    <name evidence="6" type="ORF">H9717_16220</name>
</gene>
<comment type="caution">
    <text evidence="6">The sequence shown here is derived from an EMBL/GenBank/DDBJ whole genome shotgun (WGS) entry which is preliminary data.</text>
</comment>
<dbReference type="InterPro" id="IPR000847">
    <property type="entry name" value="LysR_HTH_N"/>
</dbReference>
<dbReference type="SUPFAM" id="SSF53850">
    <property type="entry name" value="Periplasmic binding protein-like II"/>
    <property type="match status" value="1"/>
</dbReference>
<dbReference type="GO" id="GO:0003700">
    <property type="term" value="F:DNA-binding transcription factor activity"/>
    <property type="evidence" value="ECO:0007669"/>
    <property type="project" value="InterPro"/>
</dbReference>
<evidence type="ECO:0000313" key="6">
    <source>
        <dbReference type="EMBL" id="HJA94632.1"/>
    </source>
</evidence>
<evidence type="ECO:0000256" key="2">
    <source>
        <dbReference type="ARBA" id="ARBA00023015"/>
    </source>
</evidence>
<dbReference type="AlphaFoldDB" id="A0A9D2L0G6"/>
<evidence type="ECO:0000256" key="1">
    <source>
        <dbReference type="ARBA" id="ARBA00009437"/>
    </source>
</evidence>
<dbReference type="Pfam" id="PF00126">
    <property type="entry name" value="HTH_1"/>
    <property type="match status" value="1"/>
</dbReference>
<dbReference type="FunFam" id="1.10.10.10:FF:000001">
    <property type="entry name" value="LysR family transcriptional regulator"/>
    <property type="match status" value="1"/>
</dbReference>
<keyword evidence="3" id="KW-0238">DNA-binding</keyword>
<dbReference type="GO" id="GO:0032993">
    <property type="term" value="C:protein-DNA complex"/>
    <property type="evidence" value="ECO:0007669"/>
    <property type="project" value="TreeGrafter"/>
</dbReference>
<dbReference type="Gene3D" id="3.40.190.10">
    <property type="entry name" value="Periplasmic binding protein-like II"/>
    <property type="match status" value="2"/>
</dbReference>
<reference evidence="6" key="2">
    <citation type="submission" date="2021-04" db="EMBL/GenBank/DDBJ databases">
        <authorList>
            <person name="Gilroy R."/>
        </authorList>
    </citation>
    <scope>NUCLEOTIDE SEQUENCE</scope>
    <source>
        <strain evidence="6">CHK179-7159</strain>
    </source>
</reference>
<dbReference type="InterPro" id="IPR036388">
    <property type="entry name" value="WH-like_DNA-bd_sf"/>
</dbReference>
<evidence type="ECO:0000256" key="4">
    <source>
        <dbReference type="ARBA" id="ARBA00023163"/>
    </source>
</evidence>
<accession>A0A9D2L0G6</accession>
<dbReference type="PANTHER" id="PTHR30346:SF9">
    <property type="entry name" value="LYSR FAMILY TRANSCRIPTIONAL REGULATOR"/>
    <property type="match status" value="1"/>
</dbReference>
<reference evidence="6" key="1">
    <citation type="journal article" date="2021" name="PeerJ">
        <title>Extensive microbial diversity within the chicken gut microbiome revealed by metagenomics and culture.</title>
        <authorList>
            <person name="Gilroy R."/>
            <person name="Ravi A."/>
            <person name="Getino M."/>
            <person name="Pursley I."/>
            <person name="Horton D.L."/>
            <person name="Alikhan N.F."/>
            <person name="Baker D."/>
            <person name="Gharbi K."/>
            <person name="Hall N."/>
            <person name="Watson M."/>
            <person name="Adriaenssens E.M."/>
            <person name="Foster-Nyarko E."/>
            <person name="Jarju S."/>
            <person name="Secka A."/>
            <person name="Antonio M."/>
            <person name="Oren A."/>
            <person name="Chaudhuri R.R."/>
            <person name="La Ragione R."/>
            <person name="Hildebrand F."/>
            <person name="Pallen M.J."/>
        </authorList>
    </citation>
    <scope>NUCLEOTIDE SEQUENCE</scope>
    <source>
        <strain evidence="6">CHK179-7159</strain>
    </source>
</reference>
<evidence type="ECO:0000313" key="7">
    <source>
        <dbReference type="Proteomes" id="UP000886858"/>
    </source>
</evidence>
<keyword evidence="2" id="KW-0805">Transcription regulation</keyword>
<dbReference type="PANTHER" id="PTHR30346">
    <property type="entry name" value="TRANSCRIPTIONAL DUAL REGULATOR HCAR-RELATED"/>
    <property type="match status" value="1"/>
</dbReference>
<dbReference type="CDD" id="cd05466">
    <property type="entry name" value="PBP2_LTTR_substrate"/>
    <property type="match status" value="1"/>
</dbReference>
<dbReference type="PRINTS" id="PR00039">
    <property type="entry name" value="HTHLYSR"/>
</dbReference>
<evidence type="ECO:0000259" key="5">
    <source>
        <dbReference type="PROSITE" id="PS50931"/>
    </source>
</evidence>